<dbReference type="Pfam" id="PF01594">
    <property type="entry name" value="AI-2E_transport"/>
    <property type="match status" value="1"/>
</dbReference>
<evidence type="ECO:0000256" key="9">
    <source>
        <dbReference type="SAM" id="Phobius"/>
    </source>
</evidence>
<feature type="region of interest" description="Disordered" evidence="8">
    <location>
        <begin position="349"/>
        <end position="393"/>
    </location>
</feature>
<keyword evidence="5 9" id="KW-0812">Transmembrane</keyword>
<comment type="caution">
    <text evidence="10">The sequence shown here is derived from an EMBL/GenBank/DDBJ whole genome shotgun (WGS) entry which is preliminary data.</text>
</comment>
<dbReference type="AlphaFoldDB" id="A0A7W7HZF5"/>
<evidence type="ECO:0000256" key="7">
    <source>
        <dbReference type="ARBA" id="ARBA00023136"/>
    </source>
</evidence>
<dbReference type="RefSeq" id="WP_184994831.1">
    <property type="nucleotide sequence ID" value="NZ_BOMK01000020.1"/>
</dbReference>
<feature type="transmembrane region" description="Helical" evidence="9">
    <location>
        <begin position="151"/>
        <end position="173"/>
    </location>
</feature>
<evidence type="ECO:0000256" key="3">
    <source>
        <dbReference type="ARBA" id="ARBA00022448"/>
    </source>
</evidence>
<dbReference type="PANTHER" id="PTHR21716">
    <property type="entry name" value="TRANSMEMBRANE PROTEIN"/>
    <property type="match status" value="1"/>
</dbReference>
<dbReference type="PANTHER" id="PTHR21716:SF53">
    <property type="entry name" value="PERMEASE PERM-RELATED"/>
    <property type="match status" value="1"/>
</dbReference>
<reference evidence="10 11" key="1">
    <citation type="submission" date="2020-08" db="EMBL/GenBank/DDBJ databases">
        <title>Sequencing the genomes of 1000 actinobacteria strains.</title>
        <authorList>
            <person name="Klenk H.-P."/>
        </authorList>
    </citation>
    <scope>NUCLEOTIDE SEQUENCE [LARGE SCALE GENOMIC DNA]</scope>
    <source>
        <strain evidence="10 11">DSM 43149</strain>
    </source>
</reference>
<evidence type="ECO:0000256" key="5">
    <source>
        <dbReference type="ARBA" id="ARBA00022692"/>
    </source>
</evidence>
<feature type="transmembrane region" description="Helical" evidence="9">
    <location>
        <begin position="206"/>
        <end position="229"/>
    </location>
</feature>
<dbReference type="GO" id="GO:0005886">
    <property type="term" value="C:plasma membrane"/>
    <property type="evidence" value="ECO:0007669"/>
    <property type="project" value="UniProtKB-SubCell"/>
</dbReference>
<feature type="transmembrane region" description="Helical" evidence="9">
    <location>
        <begin position="266"/>
        <end position="286"/>
    </location>
</feature>
<organism evidence="10 11">
    <name type="scientific">Actinoplanes digitatis</name>
    <dbReference type="NCBI Taxonomy" id="1868"/>
    <lineage>
        <taxon>Bacteria</taxon>
        <taxon>Bacillati</taxon>
        <taxon>Actinomycetota</taxon>
        <taxon>Actinomycetes</taxon>
        <taxon>Micromonosporales</taxon>
        <taxon>Micromonosporaceae</taxon>
        <taxon>Actinoplanes</taxon>
    </lineage>
</organism>
<keyword evidence="3" id="KW-0813">Transport</keyword>
<feature type="transmembrane region" description="Helical" evidence="9">
    <location>
        <begin position="68"/>
        <end position="90"/>
    </location>
</feature>
<protein>
    <submittedName>
        <fullName evidence="10">Putative PurR-regulated permease PerM</fullName>
    </submittedName>
</protein>
<evidence type="ECO:0000256" key="6">
    <source>
        <dbReference type="ARBA" id="ARBA00022989"/>
    </source>
</evidence>
<feature type="transmembrane region" description="Helical" evidence="9">
    <location>
        <begin position="37"/>
        <end position="56"/>
    </location>
</feature>
<feature type="transmembrane region" description="Helical" evidence="9">
    <location>
        <begin position="306"/>
        <end position="337"/>
    </location>
</feature>
<sequence length="393" mass="41993">MGESGNGRVARHTLVVLGLLLATLTVVFLGYETRRVLTWIAIAAFFAVALHPAVTWMTRKVRFCKRWLATLLVYLATVAVLGGLVTLFVLPLAHEAGQVVANFPTFVEDLQNGRGPAGRLIERFHLLEYAQNNSDRIREYASGLGAPTLSFLRAMATGVAGIVTIFVLSYLMVLEAPKIVDGFLGLFPPRRAEHLRRVGRDCARTITGYITGNLLISAICGTLTFVVLTVMGVPFAGLIALFVGLADLIPLVGATLGAVVATAAALFESTTAGIVVLVFFVLYQQLENHLLQPLIFARTVKLNPLTVLVAILIGVELAGLLGALLAIPVAGILQILARDIWDTHRGRLTAEPTAGEDRQAERAAAAGAADTHSALTTSAAEPELSRSTNTRND</sequence>
<feature type="transmembrane region" description="Helical" evidence="9">
    <location>
        <begin position="235"/>
        <end position="259"/>
    </location>
</feature>
<evidence type="ECO:0000313" key="10">
    <source>
        <dbReference type="EMBL" id="MBB4763526.1"/>
    </source>
</evidence>
<dbReference type="EMBL" id="JACHNH010000001">
    <property type="protein sequence ID" value="MBB4763526.1"/>
    <property type="molecule type" value="Genomic_DNA"/>
</dbReference>
<evidence type="ECO:0000313" key="11">
    <source>
        <dbReference type="Proteomes" id="UP000578112"/>
    </source>
</evidence>
<evidence type="ECO:0000256" key="4">
    <source>
        <dbReference type="ARBA" id="ARBA00022475"/>
    </source>
</evidence>
<feature type="transmembrane region" description="Helical" evidence="9">
    <location>
        <begin position="12"/>
        <end position="31"/>
    </location>
</feature>
<gene>
    <name evidence="10" type="ORF">BJ971_004082</name>
</gene>
<dbReference type="InterPro" id="IPR002549">
    <property type="entry name" value="AI-2E-like"/>
</dbReference>
<evidence type="ECO:0000256" key="8">
    <source>
        <dbReference type="SAM" id="MobiDB-lite"/>
    </source>
</evidence>
<name>A0A7W7HZF5_9ACTN</name>
<keyword evidence="11" id="KW-1185">Reference proteome</keyword>
<proteinExistence type="inferred from homology"/>
<dbReference type="GO" id="GO:0055085">
    <property type="term" value="P:transmembrane transport"/>
    <property type="evidence" value="ECO:0007669"/>
    <property type="project" value="TreeGrafter"/>
</dbReference>
<evidence type="ECO:0000256" key="2">
    <source>
        <dbReference type="ARBA" id="ARBA00009773"/>
    </source>
</evidence>
<accession>A0A7W7HZF5</accession>
<keyword evidence="7 9" id="KW-0472">Membrane</keyword>
<dbReference type="Proteomes" id="UP000578112">
    <property type="component" value="Unassembled WGS sequence"/>
</dbReference>
<comment type="subcellular location">
    <subcellularLocation>
        <location evidence="1">Cell membrane</location>
        <topology evidence="1">Multi-pass membrane protein</topology>
    </subcellularLocation>
</comment>
<evidence type="ECO:0000256" key="1">
    <source>
        <dbReference type="ARBA" id="ARBA00004651"/>
    </source>
</evidence>
<keyword evidence="4" id="KW-1003">Cell membrane</keyword>
<keyword evidence="6 9" id="KW-1133">Transmembrane helix</keyword>
<feature type="compositionally biased region" description="Polar residues" evidence="8">
    <location>
        <begin position="373"/>
        <end position="393"/>
    </location>
</feature>
<comment type="similarity">
    <text evidence="2">Belongs to the autoinducer-2 exporter (AI-2E) (TC 2.A.86) family.</text>
</comment>